<protein>
    <submittedName>
        <fullName evidence="1">Uncharacterized protein</fullName>
    </submittedName>
</protein>
<name>A0ACC2U461_9FUNG</name>
<comment type="caution">
    <text evidence="1">The sequence shown here is derived from an EMBL/GenBank/DDBJ whole genome shotgun (WGS) entry which is preliminary data.</text>
</comment>
<organism evidence="1 2">
    <name type="scientific">Entomophthora muscae</name>
    <dbReference type="NCBI Taxonomy" id="34485"/>
    <lineage>
        <taxon>Eukaryota</taxon>
        <taxon>Fungi</taxon>
        <taxon>Fungi incertae sedis</taxon>
        <taxon>Zoopagomycota</taxon>
        <taxon>Entomophthoromycotina</taxon>
        <taxon>Entomophthoromycetes</taxon>
        <taxon>Entomophthorales</taxon>
        <taxon>Entomophthoraceae</taxon>
        <taxon>Entomophthora</taxon>
    </lineage>
</organism>
<accession>A0ACC2U461</accession>
<keyword evidence="2" id="KW-1185">Reference proteome</keyword>
<dbReference type="Proteomes" id="UP001165960">
    <property type="component" value="Unassembled WGS sequence"/>
</dbReference>
<proteinExistence type="predicted"/>
<reference evidence="1" key="1">
    <citation type="submission" date="2022-04" db="EMBL/GenBank/DDBJ databases">
        <title>Genome of the entomopathogenic fungus Entomophthora muscae.</title>
        <authorList>
            <person name="Elya C."/>
            <person name="Lovett B.R."/>
            <person name="Lee E."/>
            <person name="Macias A.M."/>
            <person name="Hajek A.E."/>
            <person name="De Bivort B.L."/>
            <person name="Kasson M.T."/>
            <person name="De Fine Licht H.H."/>
            <person name="Stajich J.E."/>
        </authorList>
    </citation>
    <scope>NUCLEOTIDE SEQUENCE</scope>
    <source>
        <strain evidence="1">Berkeley</strain>
    </source>
</reference>
<evidence type="ECO:0000313" key="1">
    <source>
        <dbReference type="EMBL" id="KAJ9081481.1"/>
    </source>
</evidence>
<dbReference type="EMBL" id="QTSX02001474">
    <property type="protein sequence ID" value="KAJ9081481.1"/>
    <property type="molecule type" value="Genomic_DNA"/>
</dbReference>
<gene>
    <name evidence="1" type="ORF">DSO57_1014214</name>
</gene>
<sequence length="188" mass="21732">MSSEKIILFFSPEIIYLSALFSLGCLQTLQLSQVDVFGALNIFFKKQFGDAIKKSECGYTGGDDDLAVVDYQHVCSGETGHVEAVQFTFDPVRTTYKDLVTFFFRIHDPTTPDCQGNDRGSQYRSVIFYEDSDQKSIAKKVKKEVQENFDKPIVTEIVRASTWYRAEDFHQEYLKRNPNGYCNHYLRW</sequence>
<evidence type="ECO:0000313" key="2">
    <source>
        <dbReference type="Proteomes" id="UP001165960"/>
    </source>
</evidence>